<evidence type="ECO:0000313" key="8">
    <source>
        <dbReference type="EMBL" id="OIR24955.1"/>
    </source>
</evidence>
<organism evidence="8 9">
    <name type="scientific">Bathymodiolus thermophilus thioautotrophic gill symbiont</name>
    <dbReference type="NCBI Taxonomy" id="2360"/>
    <lineage>
        <taxon>Bacteria</taxon>
        <taxon>Pseudomonadati</taxon>
        <taxon>Pseudomonadota</taxon>
        <taxon>Gammaproteobacteria</taxon>
        <taxon>sulfur-oxidizing symbionts</taxon>
    </lineage>
</organism>
<dbReference type="GO" id="GO:0003677">
    <property type="term" value="F:DNA binding"/>
    <property type="evidence" value="ECO:0007669"/>
    <property type="project" value="UniProtKB-UniRule"/>
</dbReference>
<dbReference type="Pfam" id="PF14487">
    <property type="entry name" value="DarT"/>
    <property type="match status" value="1"/>
</dbReference>
<feature type="domain" description="DarT" evidence="7">
    <location>
        <begin position="137"/>
        <end position="331"/>
    </location>
</feature>
<keyword evidence="5 6" id="KW-0238">DNA-binding</keyword>
<evidence type="ECO:0000256" key="4">
    <source>
        <dbReference type="ARBA" id="ARBA00022695"/>
    </source>
</evidence>
<feature type="binding site" evidence="6">
    <location>
        <begin position="141"/>
        <end position="143"/>
    </location>
    <ligand>
        <name>NAD(+)</name>
        <dbReference type="ChEBI" id="CHEBI:57540"/>
    </ligand>
</feature>
<reference evidence="9" key="1">
    <citation type="submission" date="2016-09" db="EMBL/GenBank/DDBJ databases">
        <title>Genome Sequence of Bathymodiolus thermophilus sulfur-oxidizing gill endosymbiont.</title>
        <authorList>
            <person name="Ponnudurai R."/>
            <person name="Kleiner M."/>
            <person name="Sayavedra L."/>
            <person name="Thuermer A."/>
            <person name="Felbeck H."/>
            <person name="Schlueter R."/>
            <person name="Schweder T."/>
            <person name="Markert S."/>
        </authorList>
    </citation>
    <scope>NUCLEOTIDE SEQUENCE [LARGE SCALE GENOMIC DNA]</scope>
    <source>
        <strain evidence="9">BAT/CrabSpa'14</strain>
    </source>
</reference>
<keyword evidence="4 6" id="KW-0548">Nucleotidyltransferase</keyword>
<dbReference type="AlphaFoldDB" id="A0A1J5TVU6"/>
<comment type="catalytic activity">
    <reaction evidence="6">
        <text>a thymidine in DNA + NAD(+) = an N-(ADP-alpha-D-ribosyl)-thymidine in DNA + nicotinamide + H(+)</text>
        <dbReference type="Rhea" id="RHEA:71651"/>
        <dbReference type="Rhea" id="RHEA-COMP:13556"/>
        <dbReference type="Rhea" id="RHEA-COMP:18051"/>
        <dbReference type="ChEBI" id="CHEBI:15378"/>
        <dbReference type="ChEBI" id="CHEBI:17154"/>
        <dbReference type="ChEBI" id="CHEBI:57540"/>
        <dbReference type="ChEBI" id="CHEBI:137386"/>
        <dbReference type="ChEBI" id="CHEBI:191199"/>
    </reaction>
</comment>
<gene>
    <name evidence="8" type="ORF">BGC33_05015</name>
</gene>
<feature type="binding site" evidence="6">
    <location>
        <position position="177"/>
    </location>
    <ligand>
        <name>NAD(+)</name>
        <dbReference type="ChEBI" id="CHEBI:57540"/>
    </ligand>
</feature>
<proteinExistence type="inferred from homology"/>
<comment type="similarity">
    <text evidence="6">Belongs to the DarT ADP-ribosyltransferase family.</text>
</comment>
<evidence type="ECO:0000259" key="7">
    <source>
        <dbReference type="PROSITE" id="PS52018"/>
    </source>
</evidence>
<evidence type="ECO:0000256" key="2">
    <source>
        <dbReference type="ARBA" id="ARBA00022676"/>
    </source>
</evidence>
<protein>
    <recommendedName>
        <fullName evidence="7">DarT domain-containing protein</fullName>
    </recommendedName>
</protein>
<evidence type="ECO:0000313" key="9">
    <source>
        <dbReference type="Proteomes" id="UP000182798"/>
    </source>
</evidence>
<dbReference type="OrthoDB" id="9813972at2"/>
<dbReference type="Proteomes" id="UP000182798">
    <property type="component" value="Unassembled WGS sequence"/>
</dbReference>
<keyword evidence="2 6" id="KW-0328">Glycosyltransferase</keyword>
<feature type="active site" description="Proton acceptor" evidence="6">
    <location>
        <position position="177"/>
    </location>
</feature>
<keyword evidence="1 6" id="KW-1277">Toxin-antitoxin system</keyword>
<dbReference type="GO" id="GO:0016779">
    <property type="term" value="F:nucleotidyltransferase activity"/>
    <property type="evidence" value="ECO:0007669"/>
    <property type="project" value="UniProtKB-UniRule"/>
</dbReference>
<comment type="caution">
    <text evidence="8">The sequence shown here is derived from an EMBL/GenBank/DDBJ whole genome shotgun (WGS) entry which is preliminary data.</text>
</comment>
<comment type="caution">
    <text evidence="6">Lacks conserved residue(s) required for the propagation of feature annotation.</text>
</comment>
<accession>A0A1J5TVU6</accession>
<feature type="active site" evidence="6">
    <location>
        <position position="284"/>
    </location>
</feature>
<sequence length="331" mass="37913">MTHTVQSLSKLLKKTEEEVITILANAGIEGKTADSNISRDDRKVLMNSLLKRSSKSSIYVPRQPSATTSASTETRDRVANISLDKIDEILVKNENVKPSKIEIDFTAKKNIALSIPIVHQNIVKNKDKLTEVSLFFDYVFHMTHIDNLRTILKNGLLPHNNPYKKIDISNQSVNQKRNKIKAVYENNLHDYVPFYFNCRNAMLYKTQKEFGKNIIILLFKKDIMLENGTVFTNKNAATKDVKFTNDIKDLLNNDFINWDDVNAKSWNNDGNNLDKHLKQTMMAEILLLNGVDSDRIHTICCQTNYIKDFITNCFAINGSEINVCNTDKIFF</sequence>
<evidence type="ECO:0000256" key="3">
    <source>
        <dbReference type="ARBA" id="ARBA00022679"/>
    </source>
</evidence>
<evidence type="ECO:0000256" key="1">
    <source>
        <dbReference type="ARBA" id="ARBA00022649"/>
    </source>
</evidence>
<evidence type="ECO:0000256" key="5">
    <source>
        <dbReference type="ARBA" id="ARBA00023125"/>
    </source>
</evidence>
<dbReference type="PROSITE" id="PS52018">
    <property type="entry name" value="DART"/>
    <property type="match status" value="1"/>
</dbReference>
<dbReference type="InterPro" id="IPR029494">
    <property type="entry name" value="DarT"/>
</dbReference>
<name>A0A1J5TVU6_9GAMM</name>
<keyword evidence="3 6" id="KW-0808">Transferase</keyword>
<dbReference type="GO" id="GO:0016757">
    <property type="term" value="F:glycosyltransferase activity"/>
    <property type="evidence" value="ECO:0007669"/>
    <property type="project" value="UniProtKB-UniRule"/>
</dbReference>
<evidence type="ECO:0000256" key="6">
    <source>
        <dbReference type="PROSITE-ProRule" id="PRU01362"/>
    </source>
</evidence>
<dbReference type="EMBL" id="MIQH01000459">
    <property type="protein sequence ID" value="OIR24955.1"/>
    <property type="molecule type" value="Genomic_DNA"/>
</dbReference>
<dbReference type="RefSeq" id="WP_071563991.1">
    <property type="nucleotide sequence ID" value="NZ_MIQH01000459.1"/>
</dbReference>